<comment type="caution">
    <text evidence="1">The sequence shown here is derived from an EMBL/GenBank/DDBJ whole genome shotgun (WGS) entry which is preliminary data.</text>
</comment>
<dbReference type="EMBL" id="ANNI01000003">
    <property type="protein sequence ID" value="ERJ26071.1"/>
    <property type="molecule type" value="Genomic_DNA"/>
</dbReference>
<gene>
    <name evidence="1" type="ORF">ATCC51562_30</name>
</gene>
<dbReference type="Proteomes" id="UP000016627">
    <property type="component" value="Unassembled WGS sequence"/>
</dbReference>
<reference evidence="1 2" key="1">
    <citation type="journal article" date="2013" name="BMC Genomics">
        <title>Comparative genomics of Campylobacter concisus isolates reveals genetic diversity and provides insights into disease association.</title>
        <authorList>
            <person name="Deshpande N.P."/>
            <person name="Kaakoush N.O."/>
            <person name="Wilkins M.R."/>
            <person name="Mitchell H.M."/>
        </authorList>
    </citation>
    <scope>NUCLEOTIDE SEQUENCE [LARGE SCALE GENOMIC DNA]</scope>
    <source>
        <strain evidence="1 2">ATCC 51562</strain>
    </source>
</reference>
<accession>U2EPX3</accession>
<dbReference type="PATRIC" id="fig|1242969.3.peg.864"/>
<organism evidence="1 2">
    <name type="scientific">Campylobacter concisus ATCC 51562</name>
    <dbReference type="NCBI Taxonomy" id="1242969"/>
    <lineage>
        <taxon>Bacteria</taxon>
        <taxon>Pseudomonadati</taxon>
        <taxon>Campylobacterota</taxon>
        <taxon>Epsilonproteobacteria</taxon>
        <taxon>Campylobacterales</taxon>
        <taxon>Campylobacteraceae</taxon>
        <taxon>Campylobacter</taxon>
    </lineage>
</organism>
<proteinExistence type="predicted"/>
<sequence length="41" mass="4911">MILKSQLWYLRKISKPSLNFNKLIFLAKSKTKLLSLYQIKL</sequence>
<dbReference type="AlphaFoldDB" id="U2EPX3"/>
<evidence type="ECO:0000313" key="2">
    <source>
        <dbReference type="Proteomes" id="UP000016627"/>
    </source>
</evidence>
<evidence type="ECO:0000313" key="1">
    <source>
        <dbReference type="EMBL" id="ERJ26071.1"/>
    </source>
</evidence>
<protein>
    <submittedName>
        <fullName evidence="1">Uncharacterized protein</fullName>
    </submittedName>
</protein>
<name>U2EPX3_9BACT</name>